<dbReference type="Proteomes" id="UP001431449">
    <property type="component" value="Unassembled WGS sequence"/>
</dbReference>
<dbReference type="EMBL" id="JALNMH010000001">
    <property type="protein sequence ID" value="MCK7592059.1"/>
    <property type="molecule type" value="Genomic_DNA"/>
</dbReference>
<evidence type="ECO:0000313" key="2">
    <source>
        <dbReference type="EMBL" id="MCK7592059.1"/>
    </source>
</evidence>
<accession>A0ABT0GBX5</accession>
<dbReference type="RefSeq" id="WP_248203962.1">
    <property type="nucleotide sequence ID" value="NZ_JALNMH010000001.1"/>
</dbReference>
<keyword evidence="1" id="KW-0472">Membrane</keyword>
<evidence type="ECO:0000313" key="3">
    <source>
        <dbReference type="Proteomes" id="UP001431449"/>
    </source>
</evidence>
<name>A0ABT0GBX5_9GAMM</name>
<protein>
    <submittedName>
        <fullName evidence="2">Uncharacterized protein</fullName>
    </submittedName>
</protein>
<gene>
    <name evidence="2" type="ORF">M0G41_00070</name>
</gene>
<keyword evidence="1" id="KW-0812">Transmembrane</keyword>
<feature type="transmembrane region" description="Helical" evidence="1">
    <location>
        <begin position="30"/>
        <end position="47"/>
    </location>
</feature>
<keyword evidence="3" id="KW-1185">Reference proteome</keyword>
<reference evidence="2" key="1">
    <citation type="submission" date="2022-04" db="EMBL/GenBank/DDBJ databases">
        <title>Lysobacter sp. CAU 1642 isolated from sea sand.</title>
        <authorList>
            <person name="Kim W."/>
        </authorList>
    </citation>
    <scope>NUCLEOTIDE SEQUENCE</scope>
    <source>
        <strain evidence="2">CAU 1642</strain>
    </source>
</reference>
<comment type="caution">
    <text evidence="2">The sequence shown here is derived from an EMBL/GenBank/DDBJ whole genome shotgun (WGS) entry which is preliminary data.</text>
</comment>
<organism evidence="2 3">
    <name type="scientific">Pseudomarimonas salicorniae</name>
    <dbReference type="NCBI Taxonomy" id="2933270"/>
    <lineage>
        <taxon>Bacteria</taxon>
        <taxon>Pseudomonadati</taxon>
        <taxon>Pseudomonadota</taxon>
        <taxon>Gammaproteobacteria</taxon>
        <taxon>Lysobacterales</taxon>
        <taxon>Lysobacteraceae</taxon>
        <taxon>Pseudomarimonas</taxon>
    </lineage>
</organism>
<evidence type="ECO:0000256" key="1">
    <source>
        <dbReference type="SAM" id="Phobius"/>
    </source>
</evidence>
<keyword evidence="1" id="KW-1133">Transmembrane helix</keyword>
<sequence>MEIGTWCILFAAGLLSTAVAAALPHIQPVAGWVYAPLGIVIPFFAWLTRRACKKALPPPDAA</sequence>
<proteinExistence type="predicted"/>